<keyword evidence="8 11" id="KW-0808">Transferase</keyword>
<dbReference type="NCBIfam" id="NF000996">
    <property type="entry name" value="PRK00105.1"/>
    <property type="match status" value="1"/>
</dbReference>
<sequence length="351" mass="36731">MSKRLEETVKAIKPLDKVMMEEVRKYQDTLTKPTGSLGRLEEISIQVAGITGKKTPDFGKKAVVVMAGDHGVVAEGVSAFPQVVTQQMVYNFANGGAAINVLARQAGAEVKVVDIGVAGDVEVPGVWVRKVKYGTNNFCQGPAMSKEEAIQALEVGIDVAEELIEDGFSILATGEMGIGNTTASSAIVSLLTGCTVEEAVGPGTGVDNEGIKRKINAIKRGIEVNKPDVNDALDVLMKVGGLEIAGITGLILGAAANRVPVVIDGFISTAAALVAKGLAPESVNYMIGSHCSAEPAHRRSLEILGIKPVLDLKMRLGEGTGAVLTFYLIESAVRIVKEMATFESAGVATKE</sequence>
<name>A0A3S9T286_9FIRM</name>
<dbReference type="EC" id="2.4.2.21" evidence="4 11"/>
<feature type="active site" description="Proton acceptor" evidence="11">
    <location>
        <position position="318"/>
    </location>
</feature>
<evidence type="ECO:0000256" key="6">
    <source>
        <dbReference type="ARBA" id="ARBA00022573"/>
    </source>
</evidence>
<dbReference type="KEGG" id="aft:BBF96_15460"/>
<dbReference type="InterPro" id="IPR017846">
    <property type="entry name" value="Nict_dMeBzImd_PRibTrfase_bact"/>
</dbReference>
<accession>A0A3S9T286</accession>
<dbReference type="Proteomes" id="UP000267250">
    <property type="component" value="Chromosome"/>
</dbReference>
<dbReference type="AlphaFoldDB" id="A0A3S9T286"/>
<dbReference type="CDD" id="cd02439">
    <property type="entry name" value="DMB-PRT_CobT"/>
    <property type="match status" value="1"/>
</dbReference>
<evidence type="ECO:0000256" key="8">
    <source>
        <dbReference type="ARBA" id="ARBA00022679"/>
    </source>
</evidence>
<dbReference type="GO" id="GO:0009236">
    <property type="term" value="P:cobalamin biosynthetic process"/>
    <property type="evidence" value="ECO:0007669"/>
    <property type="project" value="UniProtKB-UniRule"/>
</dbReference>
<dbReference type="PANTHER" id="PTHR43463">
    <property type="entry name" value="NICOTINATE-NUCLEOTIDE--DIMETHYLBENZIMIDAZOLE PHOSPHORIBOSYLTRANSFERASE"/>
    <property type="match status" value="1"/>
</dbReference>
<dbReference type="FunFam" id="3.40.50.10210:FF:000001">
    <property type="entry name" value="Nicotinate-nucleotide--dimethylbenzimidazole phosphoribosyltransferase"/>
    <property type="match status" value="1"/>
</dbReference>
<dbReference type="RefSeq" id="WP_127018013.1">
    <property type="nucleotide sequence ID" value="NZ_CP016379.1"/>
</dbReference>
<evidence type="ECO:0000256" key="7">
    <source>
        <dbReference type="ARBA" id="ARBA00022676"/>
    </source>
</evidence>
<dbReference type="InterPro" id="IPR003200">
    <property type="entry name" value="Nict_dMeBzImd_PRibTrfase"/>
</dbReference>
<dbReference type="UniPathway" id="UPA00061">
    <property type="reaction ID" value="UER00516"/>
</dbReference>
<dbReference type="GO" id="GO:0008939">
    <property type="term" value="F:nicotinate-nucleotide-dimethylbenzimidazole phosphoribosyltransferase activity"/>
    <property type="evidence" value="ECO:0007669"/>
    <property type="project" value="UniProtKB-UniRule"/>
</dbReference>
<comment type="function">
    <text evidence="1 11">Catalyzes the synthesis of alpha-ribazole-5'-phosphate from nicotinate mononucleotide (NAMN) and 5,6-dimethylbenzimidazole (DMB).</text>
</comment>
<evidence type="ECO:0000313" key="13">
    <source>
        <dbReference type="Proteomes" id="UP000267250"/>
    </source>
</evidence>
<evidence type="ECO:0000256" key="1">
    <source>
        <dbReference type="ARBA" id="ARBA00002197"/>
    </source>
</evidence>
<comment type="catalytic activity">
    <reaction evidence="10 11">
        <text>5,6-dimethylbenzimidazole + nicotinate beta-D-ribonucleotide = alpha-ribazole 5'-phosphate + nicotinate + H(+)</text>
        <dbReference type="Rhea" id="RHEA:11196"/>
        <dbReference type="ChEBI" id="CHEBI:15378"/>
        <dbReference type="ChEBI" id="CHEBI:15890"/>
        <dbReference type="ChEBI" id="CHEBI:32544"/>
        <dbReference type="ChEBI" id="CHEBI:57502"/>
        <dbReference type="ChEBI" id="CHEBI:57918"/>
        <dbReference type="EC" id="2.4.2.21"/>
    </reaction>
</comment>
<dbReference type="InterPro" id="IPR023195">
    <property type="entry name" value="Nict_dMeBzImd_PRibTrfase_N"/>
</dbReference>
<reference evidence="12 13" key="1">
    <citation type="submission" date="2016-07" db="EMBL/GenBank/DDBJ databases">
        <title>Genome and transcriptome analysis of iron-reducing fermentative bacteria Anoxybacter fermentans.</title>
        <authorList>
            <person name="Zeng X."/>
            <person name="Shao Z."/>
        </authorList>
    </citation>
    <scope>NUCLEOTIDE SEQUENCE [LARGE SCALE GENOMIC DNA]</scope>
    <source>
        <strain evidence="12 13">DY22613</strain>
    </source>
</reference>
<dbReference type="EMBL" id="CP016379">
    <property type="protein sequence ID" value="AZR74647.1"/>
    <property type="molecule type" value="Genomic_DNA"/>
</dbReference>
<organism evidence="12 13">
    <name type="scientific">Anoxybacter fermentans</name>
    <dbReference type="NCBI Taxonomy" id="1323375"/>
    <lineage>
        <taxon>Bacteria</taxon>
        <taxon>Bacillati</taxon>
        <taxon>Bacillota</taxon>
        <taxon>Clostridia</taxon>
        <taxon>Halanaerobiales</taxon>
        <taxon>Anoxybacter</taxon>
    </lineage>
</organism>
<evidence type="ECO:0000256" key="11">
    <source>
        <dbReference type="HAMAP-Rule" id="MF_00230"/>
    </source>
</evidence>
<evidence type="ECO:0000256" key="2">
    <source>
        <dbReference type="ARBA" id="ARBA00005049"/>
    </source>
</evidence>
<evidence type="ECO:0000256" key="5">
    <source>
        <dbReference type="ARBA" id="ARBA00015486"/>
    </source>
</evidence>
<dbReference type="NCBIfam" id="TIGR03160">
    <property type="entry name" value="cobT_DBIPRT"/>
    <property type="match status" value="1"/>
</dbReference>
<dbReference type="Gene3D" id="3.40.50.10210">
    <property type="match status" value="1"/>
</dbReference>
<evidence type="ECO:0000256" key="9">
    <source>
        <dbReference type="ARBA" id="ARBA00030686"/>
    </source>
</evidence>
<protein>
    <recommendedName>
        <fullName evidence="5 11">Nicotinate-nucleotide--dimethylbenzimidazole phosphoribosyltransferase</fullName>
        <shortName evidence="11">NN:DBI PRT</shortName>
        <ecNumber evidence="4 11">2.4.2.21</ecNumber>
    </recommendedName>
    <alternativeName>
        <fullName evidence="9 11">N(1)-alpha-phosphoribosyltransferase</fullName>
    </alternativeName>
</protein>
<dbReference type="PANTHER" id="PTHR43463:SF1">
    <property type="entry name" value="NICOTINATE-NUCLEOTIDE--DIMETHYLBENZIMIDAZOLE PHOSPHORIBOSYLTRANSFERASE"/>
    <property type="match status" value="1"/>
</dbReference>
<keyword evidence="13" id="KW-1185">Reference proteome</keyword>
<evidence type="ECO:0000313" key="12">
    <source>
        <dbReference type="EMBL" id="AZR74647.1"/>
    </source>
</evidence>
<keyword evidence="7 11" id="KW-0328">Glycosyltransferase</keyword>
<evidence type="ECO:0000256" key="10">
    <source>
        <dbReference type="ARBA" id="ARBA00047340"/>
    </source>
</evidence>
<dbReference type="SUPFAM" id="SSF52733">
    <property type="entry name" value="Nicotinate mononucleotide:5,6-dimethylbenzimidazole phosphoribosyltransferase (CobT)"/>
    <property type="match status" value="1"/>
</dbReference>
<dbReference type="HAMAP" id="MF_00230">
    <property type="entry name" value="CobT"/>
    <property type="match status" value="1"/>
</dbReference>
<proteinExistence type="inferred from homology"/>
<dbReference type="OrthoDB" id="9781491at2"/>
<keyword evidence="6 11" id="KW-0169">Cobalamin biosynthesis</keyword>
<dbReference type="InterPro" id="IPR036087">
    <property type="entry name" value="Nict_dMeBzImd_PRibTrfase_sf"/>
</dbReference>
<evidence type="ECO:0000256" key="4">
    <source>
        <dbReference type="ARBA" id="ARBA00011991"/>
    </source>
</evidence>
<gene>
    <name evidence="11" type="primary">cobT</name>
    <name evidence="12" type="ORF">BBF96_15460</name>
</gene>
<evidence type="ECO:0000256" key="3">
    <source>
        <dbReference type="ARBA" id="ARBA00007110"/>
    </source>
</evidence>
<dbReference type="Pfam" id="PF02277">
    <property type="entry name" value="DBI_PRT"/>
    <property type="match status" value="1"/>
</dbReference>
<dbReference type="Gene3D" id="1.10.1610.10">
    <property type="match status" value="1"/>
</dbReference>
<comment type="pathway">
    <text evidence="2 11">Nucleoside biosynthesis; alpha-ribazole biosynthesis; alpha-ribazole from 5,6-dimethylbenzimidazole: step 1/2.</text>
</comment>
<comment type="similarity">
    <text evidence="3 11">Belongs to the CobT family.</text>
</comment>